<dbReference type="EC" id="2.7.11.1" evidence="2"/>
<proteinExistence type="predicted"/>
<protein>
    <submittedName>
        <fullName evidence="2">Non-specific serine/threonine protein kinase</fullName>
        <ecNumber evidence="2">2.7.11.1</ecNumber>
    </submittedName>
</protein>
<dbReference type="PRINTS" id="PR00364">
    <property type="entry name" value="DISEASERSIST"/>
</dbReference>
<organism evidence="2 3">
    <name type="scientific">Kutzneria kofuensis</name>
    <dbReference type="NCBI Taxonomy" id="103725"/>
    <lineage>
        <taxon>Bacteria</taxon>
        <taxon>Bacillati</taxon>
        <taxon>Actinomycetota</taxon>
        <taxon>Actinomycetes</taxon>
        <taxon>Pseudonocardiales</taxon>
        <taxon>Pseudonocardiaceae</taxon>
        <taxon>Kutzneria</taxon>
    </lineage>
</organism>
<keyword evidence="2" id="KW-0723">Serine/threonine-protein kinase</keyword>
<name>A0A7W9NME3_9PSEU</name>
<comment type="caution">
    <text evidence="2">The sequence shown here is derived from an EMBL/GenBank/DDBJ whole genome shotgun (WGS) entry which is preliminary data.</text>
</comment>
<dbReference type="RefSeq" id="WP_184870507.1">
    <property type="nucleotide sequence ID" value="NZ_BAAAWY010000021.1"/>
</dbReference>
<keyword evidence="2" id="KW-0808">Transferase</keyword>
<dbReference type="InterPro" id="IPR049945">
    <property type="entry name" value="AAA_22"/>
</dbReference>
<dbReference type="InterPro" id="IPR011990">
    <property type="entry name" value="TPR-like_helical_dom_sf"/>
</dbReference>
<dbReference type="PANTHER" id="PTHR47691:SF3">
    <property type="entry name" value="HTH-TYPE TRANSCRIPTIONAL REGULATOR RV0890C-RELATED"/>
    <property type="match status" value="1"/>
</dbReference>
<reference evidence="2 3" key="1">
    <citation type="submission" date="2020-08" db="EMBL/GenBank/DDBJ databases">
        <title>Sequencing the genomes of 1000 actinobacteria strains.</title>
        <authorList>
            <person name="Klenk H.-P."/>
        </authorList>
    </citation>
    <scope>NUCLEOTIDE SEQUENCE [LARGE SCALE GENOMIC DNA]</scope>
    <source>
        <strain evidence="2 3">DSM 43851</strain>
    </source>
</reference>
<dbReference type="PANTHER" id="PTHR47691">
    <property type="entry name" value="REGULATOR-RELATED"/>
    <property type="match status" value="1"/>
</dbReference>
<evidence type="ECO:0000313" key="3">
    <source>
        <dbReference type="Proteomes" id="UP000585638"/>
    </source>
</evidence>
<dbReference type="InterPro" id="IPR027417">
    <property type="entry name" value="P-loop_NTPase"/>
</dbReference>
<dbReference type="Gene3D" id="3.40.50.300">
    <property type="entry name" value="P-loop containing nucleotide triphosphate hydrolases"/>
    <property type="match status" value="1"/>
</dbReference>
<dbReference type="GO" id="GO:0004674">
    <property type="term" value="F:protein serine/threonine kinase activity"/>
    <property type="evidence" value="ECO:0007669"/>
    <property type="project" value="UniProtKB-KW"/>
</dbReference>
<sequence length="708" mass="77351">MRTGVGSPRPVGNLPGEVTSFVGRRREVAQAVRLLRRARLLTLTGVAGVGKTRLALRVAVRTREAFPDGVWLVELAALTDEKLLAPTVADALGIHHQQGQRSTTQTLADYLADKRLLLVLDNCEHLLDPCAVLTSRLLRATTGVRILATSRQALGTAGEHLLEVPPLPVPDLGQPVIPRALTRGEAVRLFAERAALARPGFAVDAGNRATVVRICHRLDGIPLAIELAALRVRAMPVAEILIGLDDYLGFLSTGSRVAVPRAQTLRAAIDWSFALCSSLEQQLWARASVFAGGFDLDAAEVVCGGMGIACEDVFDLVAGLVDKSVLTVVPDETDVRARYRMLEAIRQHGQERLASSGHLMVVRARHRDHYRQLVMRARPEWLGPNELPWITVLRREHANLRAALEFCLTEPGQARAGLEITAALRHHWVRFCTHGEGRYWLDRALELDPEPSPQRANALWVDGHLALLQADLVTARSLLEQARVLAHRLGDESVLAYTTLCFGVAAFFQNDLHHAVTLLEDALARHQELDDPPGVWLGLIYLTLATAVLGDPDRAVALGEKCLALCDSRGASSSRTYALAVLSLGRWLSGDRQEACRLIRDGIPAALRIGDWWVVAHYLETLAWIAGADGLHTRAARLLGAAHAIWRSAGTPSSGPRYLASIHDRCQQHALSVLGNEQFTAAFRHGARFTLDQAIEYALEDTSDRTAT</sequence>
<dbReference type="Gene3D" id="1.25.40.10">
    <property type="entry name" value="Tetratricopeptide repeat domain"/>
    <property type="match status" value="1"/>
</dbReference>
<keyword evidence="3" id="KW-1185">Reference proteome</keyword>
<dbReference type="SUPFAM" id="SSF52540">
    <property type="entry name" value="P-loop containing nucleoside triphosphate hydrolases"/>
    <property type="match status" value="1"/>
</dbReference>
<accession>A0A7W9NME3</accession>
<dbReference type="GO" id="GO:0016887">
    <property type="term" value="F:ATP hydrolysis activity"/>
    <property type="evidence" value="ECO:0007669"/>
    <property type="project" value="InterPro"/>
</dbReference>
<keyword evidence="2" id="KW-0418">Kinase</keyword>
<dbReference type="Proteomes" id="UP000585638">
    <property type="component" value="Unassembled WGS sequence"/>
</dbReference>
<dbReference type="AlphaFoldDB" id="A0A7W9NME3"/>
<dbReference type="SUPFAM" id="SSF48452">
    <property type="entry name" value="TPR-like"/>
    <property type="match status" value="1"/>
</dbReference>
<evidence type="ECO:0000259" key="1">
    <source>
        <dbReference type="Pfam" id="PF13401"/>
    </source>
</evidence>
<gene>
    <name evidence="2" type="ORF">BJ998_009299</name>
</gene>
<dbReference type="Pfam" id="PF13401">
    <property type="entry name" value="AAA_22"/>
    <property type="match status" value="1"/>
</dbReference>
<dbReference type="EMBL" id="JACHIR010000005">
    <property type="protein sequence ID" value="MBB5898040.1"/>
    <property type="molecule type" value="Genomic_DNA"/>
</dbReference>
<evidence type="ECO:0000313" key="2">
    <source>
        <dbReference type="EMBL" id="MBB5898040.1"/>
    </source>
</evidence>
<feature type="domain" description="ORC1/DEAH AAA+ ATPase" evidence="1">
    <location>
        <begin position="37"/>
        <end position="129"/>
    </location>
</feature>